<proteinExistence type="predicted"/>
<keyword evidence="1" id="KW-0732">Signal</keyword>
<dbReference type="InterPro" id="IPR001375">
    <property type="entry name" value="Peptidase_S9_cat"/>
</dbReference>
<dbReference type="AlphaFoldDB" id="A0A917ANS3"/>
<dbReference type="GO" id="GO:0004252">
    <property type="term" value="F:serine-type endopeptidase activity"/>
    <property type="evidence" value="ECO:0007669"/>
    <property type="project" value="TreeGrafter"/>
</dbReference>
<reference evidence="5" key="2">
    <citation type="submission" date="2020-09" db="EMBL/GenBank/DDBJ databases">
        <authorList>
            <person name="Sun Q."/>
            <person name="Zhou Y."/>
        </authorList>
    </citation>
    <scope>NUCLEOTIDE SEQUENCE</scope>
    <source>
        <strain evidence="5">CGMCC 1.15388</strain>
    </source>
</reference>
<dbReference type="PANTHER" id="PTHR42776">
    <property type="entry name" value="SERINE PEPTIDASE S9 FAMILY MEMBER"/>
    <property type="match status" value="1"/>
</dbReference>
<gene>
    <name evidence="5" type="ORF">GCM10011401_09270</name>
</gene>
<reference evidence="5" key="1">
    <citation type="journal article" date="2014" name="Int. J. Syst. Evol. Microbiol.">
        <title>Complete genome sequence of Corynebacterium casei LMG S-19264T (=DSM 44701T), isolated from a smear-ripened cheese.</title>
        <authorList>
            <consortium name="US DOE Joint Genome Institute (JGI-PGF)"/>
            <person name="Walter F."/>
            <person name="Albersmeier A."/>
            <person name="Kalinowski J."/>
            <person name="Ruckert C."/>
        </authorList>
    </citation>
    <scope>NUCLEOTIDE SEQUENCE</scope>
    <source>
        <strain evidence="5">CGMCC 1.15388</strain>
    </source>
</reference>
<keyword evidence="2" id="KW-0378">Hydrolase</keyword>
<evidence type="ECO:0000256" key="3">
    <source>
        <dbReference type="SAM" id="MobiDB-lite"/>
    </source>
</evidence>
<accession>A0A917ANS3</accession>
<dbReference type="InterPro" id="IPR029058">
    <property type="entry name" value="AB_hydrolase_fold"/>
</dbReference>
<dbReference type="Proteomes" id="UP000633136">
    <property type="component" value="Unassembled WGS sequence"/>
</dbReference>
<dbReference type="EMBL" id="BMIS01000003">
    <property type="protein sequence ID" value="GGE64295.1"/>
    <property type="molecule type" value="Genomic_DNA"/>
</dbReference>
<organism evidence="5 6">
    <name type="scientific">Nesterenkonia cremea</name>
    <dbReference type="NCBI Taxonomy" id="1882340"/>
    <lineage>
        <taxon>Bacteria</taxon>
        <taxon>Bacillati</taxon>
        <taxon>Actinomycetota</taxon>
        <taxon>Actinomycetes</taxon>
        <taxon>Micrococcales</taxon>
        <taxon>Micrococcaceae</taxon>
        <taxon>Nesterenkonia</taxon>
    </lineage>
</organism>
<feature type="region of interest" description="Disordered" evidence="3">
    <location>
        <begin position="685"/>
        <end position="722"/>
    </location>
</feature>
<evidence type="ECO:0000256" key="2">
    <source>
        <dbReference type="ARBA" id="ARBA00022801"/>
    </source>
</evidence>
<dbReference type="InterPro" id="IPR011042">
    <property type="entry name" value="6-blade_b-propeller_TolB-like"/>
</dbReference>
<evidence type="ECO:0000313" key="6">
    <source>
        <dbReference type="Proteomes" id="UP000633136"/>
    </source>
</evidence>
<dbReference type="Gene3D" id="3.40.50.1820">
    <property type="entry name" value="alpha/beta hydrolase"/>
    <property type="match status" value="1"/>
</dbReference>
<evidence type="ECO:0000313" key="5">
    <source>
        <dbReference type="EMBL" id="GGE64295.1"/>
    </source>
</evidence>
<dbReference type="RefSeq" id="WP_229658796.1">
    <property type="nucleotide sequence ID" value="NZ_BMIS01000003.1"/>
</dbReference>
<feature type="domain" description="Peptidase S9 prolyl oligopeptidase catalytic" evidence="4">
    <location>
        <begin position="466"/>
        <end position="674"/>
    </location>
</feature>
<name>A0A917ANS3_9MICC</name>
<sequence>MAESPALQDFDLDRMVAHDRLSGLTLSPDGTRLVTTVTTLDEKATGYVSALWEVDPAGQREPRRLTRSTTGEQAPAFAHSGHLYFTSSRPDPDAVEDNDSKEAGLWRLPAGVGEAEPILRRPGGIGGITCARSAETVLISAPLLPGAADEEQHARLHRHRQETSVKAILHSSYPIRHWDHDLGPAQPHLFALEQGSAEQENAAQNSTAHRLRNICAGIGSRYTGEVHLSPDGTTALMGETILEARAERRSAVAQVDTATGERRIIADDPQKDFSPGPISPDGQYAIISVSQRPVPAEPMRPVLQLLDLESLEMTPLAEGADRWLSPASWLPDSSAMLALGDDDGRGPVWRITLATGQAERVTGEDSTFSEVIAAPDGATAYGVRSSYAYPSEIVRIDLSSGQTTLLRNPTARPQVPGSLTEIETQAEDGVRIRSWLALPEGASAQSPAPLLLWIHGGPLNSWNAWSWRWVPWRLVAQGYAVLLPDPALSTGYGQDFIRRGWNSWGDKPFTDLMAITDAAEAREDIDQTRTAAMGGSFGGYMANWVAGHTDRFKAIVTHASLWALDQFGPTTDMSPFWRRQIDTAMEEQHSPHHWVGDITTPMLVIHGDEDYRVPIGEGLRLWYELLADSGLPMGEDGSSPHRFLYFPDENHWILKPHQSVVWYQVIEAFLAEHVLGADPQTASEQLPASLGLKPLQEEPDAEQKKSGQKTSGLKKSGQENHA</sequence>
<comment type="caution">
    <text evidence="5">The sequence shown here is derived from an EMBL/GenBank/DDBJ whole genome shotgun (WGS) entry which is preliminary data.</text>
</comment>
<dbReference type="GO" id="GO:0006508">
    <property type="term" value="P:proteolysis"/>
    <property type="evidence" value="ECO:0007669"/>
    <property type="project" value="InterPro"/>
</dbReference>
<evidence type="ECO:0000259" key="4">
    <source>
        <dbReference type="Pfam" id="PF00326"/>
    </source>
</evidence>
<evidence type="ECO:0000256" key="1">
    <source>
        <dbReference type="ARBA" id="ARBA00022729"/>
    </source>
</evidence>
<dbReference type="Gene3D" id="2.120.10.30">
    <property type="entry name" value="TolB, C-terminal domain"/>
    <property type="match status" value="2"/>
</dbReference>
<dbReference type="SUPFAM" id="SSF82171">
    <property type="entry name" value="DPP6 N-terminal domain-like"/>
    <property type="match status" value="1"/>
</dbReference>
<dbReference type="Pfam" id="PF00326">
    <property type="entry name" value="Peptidase_S9"/>
    <property type="match status" value="1"/>
</dbReference>
<keyword evidence="6" id="KW-1185">Reference proteome</keyword>
<protein>
    <submittedName>
        <fullName evidence="5">Peptidase S9</fullName>
    </submittedName>
</protein>
<dbReference type="SUPFAM" id="SSF53474">
    <property type="entry name" value="alpha/beta-Hydrolases"/>
    <property type="match status" value="1"/>
</dbReference>
<dbReference type="PANTHER" id="PTHR42776:SF13">
    <property type="entry name" value="DIPEPTIDYL-PEPTIDASE 5"/>
    <property type="match status" value="1"/>
</dbReference>